<dbReference type="InterPro" id="IPR006486">
    <property type="entry name" value="PYST_A"/>
</dbReference>
<dbReference type="InterPro" id="IPR023393">
    <property type="entry name" value="START-like_dom_sf"/>
</dbReference>
<dbReference type="VEuPathDB" id="PlasmoDB:PVBDA_0301940"/>
<proteinExistence type="predicted"/>
<dbReference type="EMBL" id="LR865381">
    <property type="protein sequence ID" value="CAD2085584.1"/>
    <property type="molecule type" value="Genomic_DNA"/>
</dbReference>
<evidence type="ECO:0000313" key="3">
    <source>
        <dbReference type="Proteomes" id="UP000515550"/>
    </source>
</evidence>
<reference evidence="2 3" key="1">
    <citation type="submission" date="2020-08" db="EMBL/GenBank/DDBJ databases">
        <authorList>
            <person name="Ramaprasad A."/>
        </authorList>
    </citation>
    <scope>NUCLEOTIDE SEQUENCE [LARGE SCALE GENOMIC DNA]</scope>
</reference>
<feature type="signal peptide" evidence="1">
    <location>
        <begin position="1"/>
        <end position="25"/>
    </location>
</feature>
<accession>A0A6V7RX42</accession>
<dbReference type="Proteomes" id="UP000515550">
    <property type="component" value="Chromosome PVBDA_03"/>
</dbReference>
<organism evidence="2 3">
    <name type="scientific">Plasmodium vinckei brucechwatti</name>
    <dbReference type="NCBI Taxonomy" id="119398"/>
    <lineage>
        <taxon>Eukaryota</taxon>
        <taxon>Sar</taxon>
        <taxon>Alveolata</taxon>
        <taxon>Apicomplexa</taxon>
        <taxon>Aconoidasida</taxon>
        <taxon>Haemosporida</taxon>
        <taxon>Plasmodiidae</taxon>
        <taxon>Plasmodium</taxon>
        <taxon>Plasmodium (Vinckeia)</taxon>
    </lineage>
</organism>
<evidence type="ECO:0000313" key="2">
    <source>
        <dbReference type="EMBL" id="CAD2085584.1"/>
    </source>
</evidence>
<feature type="chain" id="PRO_5027876284" evidence="1">
    <location>
        <begin position="26"/>
        <end position="309"/>
    </location>
</feature>
<dbReference type="Gene3D" id="3.30.530.20">
    <property type="match status" value="1"/>
</dbReference>
<dbReference type="SUPFAM" id="SSF55961">
    <property type="entry name" value="Bet v1-like"/>
    <property type="match status" value="1"/>
</dbReference>
<evidence type="ECO:0000256" key="1">
    <source>
        <dbReference type="SAM" id="SignalP"/>
    </source>
</evidence>
<sequence>MNKGYIKIVFCLLNMLACIIDNVLASGWNTGHCAIQKPYLFSTNRNNTATRKQIPQNNPNSSFQINKKGNDLSCTNSVEIKNANRIMDEASTILQQFASNNDDYNLFQAYGDDVFLYFKNNVNPDIGKLNFKIPVPDAYEDIINMLWDPNAPSNYFDDFVNGKIVRIYDPNLVMIQHRYKCRGQSEQIYFHALFKKAQISEDTTIIVMASANINDRYPLNKEYKNDIITSANSFKADIHSDDDIRNGKLIKMFVRMSGFVIKKEYRYIDITHIDSVNFNCHYTPRIDVQNAKAMKMLNVVKLKQIFDKE</sequence>
<keyword evidence="1" id="KW-0732">Signal</keyword>
<protein>
    <submittedName>
        <fullName evidence="2">Fam-a protein</fullName>
    </submittedName>
</protein>
<gene>
    <name evidence="2" type="ORF">PVBDA_0301940</name>
</gene>
<dbReference type="AlphaFoldDB" id="A0A6V7RX42"/>
<dbReference type="NCBIfam" id="TIGR01599">
    <property type="entry name" value="PYST-A"/>
    <property type="match status" value="1"/>
</dbReference>
<name>A0A6V7RX42_PLAVN</name>